<evidence type="ECO:0000256" key="1">
    <source>
        <dbReference type="SAM" id="MobiDB-lite"/>
    </source>
</evidence>
<gene>
    <name evidence="2" type="ORF">JKP88DRAFT_260991</name>
</gene>
<protein>
    <submittedName>
        <fullName evidence="2">Uncharacterized protein</fullName>
    </submittedName>
</protein>
<feature type="compositionally biased region" description="Pro residues" evidence="1">
    <location>
        <begin position="509"/>
        <end position="529"/>
    </location>
</feature>
<keyword evidence="3" id="KW-1185">Reference proteome</keyword>
<comment type="caution">
    <text evidence="2">The sequence shown here is derived from an EMBL/GenBank/DDBJ whole genome shotgun (WGS) entry which is preliminary data.</text>
</comment>
<dbReference type="EMBL" id="JAFCMP010000112">
    <property type="protein sequence ID" value="KAG5186413.1"/>
    <property type="molecule type" value="Genomic_DNA"/>
</dbReference>
<name>A0A836CIE9_9STRA</name>
<sequence length="592" mass="64607">MSDLDQTLTTESLATLGKRACERAEDEHTQAGLQYDKDMAEWRALPAKKKQCSPRSVFMSVMQQPGKVVEPRKPCPPNATTVFARAVTDAIMEREDATLLGDVLGDENECRFGEALDEVLGALANDEKDGKSTWIPAALYDKLQKAAGAFKKLPMIAAFTPFASAVRTTSTADPFPLHTTTRSRAMLRALVAQSQSSPVIVTFTLFTFSMIQDGYDFVKSNLGATIPMTFEDGTKGTCRVIKSGLSRAQFKQLSETACKRTPPAAAPDHVKESFVSGVFDTDEHYEKFVNGDMFFIVNNESTQLILVSRLPIAEFKVAKVMQKHGLPTNINIVEATKWLQKASPLSITTPNSARQWLWVEGVCKKRGVLQARVYDRIMFILQHAYAVNLILEIDSSMLKDYDINGNYIEDKQMRAEHSAQATQVQKLQKLYSEDLNFSTGVQVTAGNTQGRQWGVFTCKGPIGSVLMYRLYDNRGDGGGAYDSSSSSGSETESDAEDEDAQRGGKRPRSPSPSPRRSPSPSPRRSPSPSPARRGKVPIMPGRGKGPILSGRGKSPQNGGGSANRSPRNKGGSGRKSPRNTGTGAGFAIDRVC</sequence>
<proteinExistence type="predicted"/>
<reference evidence="2" key="1">
    <citation type="submission" date="2021-02" db="EMBL/GenBank/DDBJ databases">
        <title>First Annotated Genome of the Yellow-green Alga Tribonema minus.</title>
        <authorList>
            <person name="Mahan K.M."/>
        </authorList>
    </citation>
    <scope>NUCLEOTIDE SEQUENCE</scope>
    <source>
        <strain evidence="2">UTEX B ZZ1240</strain>
    </source>
</reference>
<dbReference type="Proteomes" id="UP000664859">
    <property type="component" value="Unassembled WGS sequence"/>
</dbReference>
<feature type="compositionally biased region" description="Low complexity" evidence="1">
    <location>
        <begin position="481"/>
        <end position="490"/>
    </location>
</feature>
<feature type="region of interest" description="Disordered" evidence="1">
    <location>
        <begin position="478"/>
        <end position="592"/>
    </location>
</feature>
<evidence type="ECO:0000313" key="3">
    <source>
        <dbReference type="Proteomes" id="UP000664859"/>
    </source>
</evidence>
<dbReference type="AlphaFoldDB" id="A0A836CIE9"/>
<organism evidence="2 3">
    <name type="scientific">Tribonema minus</name>
    <dbReference type="NCBI Taxonomy" id="303371"/>
    <lineage>
        <taxon>Eukaryota</taxon>
        <taxon>Sar</taxon>
        <taxon>Stramenopiles</taxon>
        <taxon>Ochrophyta</taxon>
        <taxon>PX clade</taxon>
        <taxon>Xanthophyceae</taxon>
        <taxon>Tribonematales</taxon>
        <taxon>Tribonemataceae</taxon>
        <taxon>Tribonema</taxon>
    </lineage>
</organism>
<evidence type="ECO:0000313" key="2">
    <source>
        <dbReference type="EMBL" id="KAG5186413.1"/>
    </source>
</evidence>
<accession>A0A836CIE9</accession>